<reference evidence="3" key="1">
    <citation type="journal article" date="2020" name="Nature">
        <title>Giant virus diversity and host interactions through global metagenomics.</title>
        <authorList>
            <person name="Schulz F."/>
            <person name="Roux S."/>
            <person name="Paez-Espino D."/>
            <person name="Jungbluth S."/>
            <person name="Walsh D.A."/>
            <person name="Denef V.J."/>
            <person name="McMahon K.D."/>
            <person name="Konstantinidis K.T."/>
            <person name="Eloe-Fadrosh E.A."/>
            <person name="Kyrpides N.C."/>
            <person name="Woyke T."/>
        </authorList>
    </citation>
    <scope>NUCLEOTIDE SEQUENCE</scope>
    <source>
        <strain evidence="3">GVMAG-M-3300018416-45</strain>
    </source>
</reference>
<sequence>MPAKVKATKPTPVVAAADTKKSQKAQKKSDAPAPKEPAAPKVVAPKEEVAAVPVIKGDEASKSECVRLLARVQSVMTELATLKRELALLDKQIVRDLRASSKKSGKRSTPKGDRQPSGFVKPAKITPELATFLGKAPDTMMARTEVTKEINSYIREHKLQDPTNGRIIVPDAKLNGLLKVSKGDQLTYFNLQRYMKVHFVPSAPAAATA</sequence>
<dbReference type="InterPro" id="IPR019835">
    <property type="entry name" value="SWIB_domain"/>
</dbReference>
<dbReference type="Pfam" id="PF02201">
    <property type="entry name" value="SWIB"/>
    <property type="match status" value="1"/>
</dbReference>
<evidence type="ECO:0000256" key="1">
    <source>
        <dbReference type="SAM" id="MobiDB-lite"/>
    </source>
</evidence>
<dbReference type="SMART" id="SM00151">
    <property type="entry name" value="SWIB"/>
    <property type="match status" value="1"/>
</dbReference>
<dbReference type="Gene3D" id="1.10.245.10">
    <property type="entry name" value="SWIB/MDM2 domain"/>
    <property type="match status" value="1"/>
</dbReference>
<protein>
    <recommendedName>
        <fullName evidence="2">DM2 domain-containing protein</fullName>
    </recommendedName>
</protein>
<name>A0A6C0BRR9_9ZZZZ</name>
<feature type="region of interest" description="Disordered" evidence="1">
    <location>
        <begin position="98"/>
        <end position="121"/>
    </location>
</feature>
<dbReference type="PANTHER" id="PTHR13844">
    <property type="entry name" value="SWI/SNF-RELATED MATRIX-ASSOCIATED ACTIN-DEPENDENT REGULATOR OF CHROMATIN SUBFAMILY D"/>
    <property type="match status" value="1"/>
</dbReference>
<dbReference type="InterPro" id="IPR003121">
    <property type="entry name" value="SWIB_MDM2_domain"/>
</dbReference>
<dbReference type="EMBL" id="MN739225">
    <property type="protein sequence ID" value="QHS94501.1"/>
    <property type="molecule type" value="Genomic_DNA"/>
</dbReference>
<proteinExistence type="predicted"/>
<dbReference type="AlphaFoldDB" id="A0A6C0BRR9"/>
<dbReference type="CDD" id="cd10567">
    <property type="entry name" value="SWIB-MDM2_like"/>
    <property type="match status" value="1"/>
</dbReference>
<dbReference type="PROSITE" id="PS51925">
    <property type="entry name" value="SWIB_MDM2"/>
    <property type="match status" value="1"/>
</dbReference>
<organism evidence="3">
    <name type="scientific">viral metagenome</name>
    <dbReference type="NCBI Taxonomy" id="1070528"/>
    <lineage>
        <taxon>unclassified sequences</taxon>
        <taxon>metagenomes</taxon>
        <taxon>organismal metagenomes</taxon>
    </lineage>
</organism>
<feature type="region of interest" description="Disordered" evidence="1">
    <location>
        <begin position="1"/>
        <end position="44"/>
    </location>
</feature>
<dbReference type="SUPFAM" id="SSF47592">
    <property type="entry name" value="SWIB/MDM2 domain"/>
    <property type="match status" value="1"/>
</dbReference>
<feature type="domain" description="DM2" evidence="2">
    <location>
        <begin position="118"/>
        <end position="201"/>
    </location>
</feature>
<feature type="compositionally biased region" description="Basic residues" evidence="1">
    <location>
        <begin position="100"/>
        <end position="109"/>
    </location>
</feature>
<accession>A0A6C0BRR9</accession>
<evidence type="ECO:0000313" key="3">
    <source>
        <dbReference type="EMBL" id="QHS94501.1"/>
    </source>
</evidence>
<evidence type="ECO:0000259" key="2">
    <source>
        <dbReference type="PROSITE" id="PS51925"/>
    </source>
</evidence>
<dbReference type="InterPro" id="IPR036885">
    <property type="entry name" value="SWIB_MDM2_dom_sf"/>
</dbReference>